<dbReference type="AlphaFoldDB" id="A0AAX6BDK4"/>
<comment type="caution">
    <text evidence="1">The sequence shown here is derived from an EMBL/GenBank/DDBJ whole genome shotgun (WGS) entry which is preliminary data.</text>
</comment>
<organism evidence="1 2">
    <name type="scientific">Priestia megaterium</name>
    <name type="common">Bacillus megaterium</name>
    <dbReference type="NCBI Taxonomy" id="1404"/>
    <lineage>
        <taxon>Bacteria</taxon>
        <taxon>Bacillati</taxon>
        <taxon>Bacillota</taxon>
        <taxon>Bacilli</taxon>
        <taxon>Bacillales</taxon>
        <taxon>Bacillaceae</taxon>
        <taxon>Priestia</taxon>
    </lineage>
</organism>
<dbReference type="RefSeq" id="WP_310876284.1">
    <property type="nucleotide sequence ID" value="NZ_BSYK01000001.1"/>
</dbReference>
<dbReference type="Proteomes" id="UP001165240">
    <property type="component" value="Unassembled WGS sequence"/>
</dbReference>
<gene>
    <name evidence="1" type="ORF">ShirakiTB12_02950</name>
</gene>
<dbReference type="EMBL" id="BSYK01000001">
    <property type="protein sequence ID" value="GMG71827.1"/>
    <property type="molecule type" value="Genomic_DNA"/>
</dbReference>
<evidence type="ECO:0000313" key="1">
    <source>
        <dbReference type="EMBL" id="GMG71827.1"/>
    </source>
</evidence>
<protein>
    <submittedName>
        <fullName evidence="1">Uncharacterized protein</fullName>
    </submittedName>
</protein>
<proteinExistence type="predicted"/>
<sequence>MNKDIQLYCNFDGEGNIIEIYTGQNIIPTRTYDHFEMIDKQTEVNLDKFHVVDGKLVQIEGTTLIQVGNIKLTTEQELEEVKKKLAEMQELLAKYPIPSEPSAETYNSTE</sequence>
<name>A0AAX6BDK4_PRIMG</name>
<evidence type="ECO:0000313" key="2">
    <source>
        <dbReference type="Proteomes" id="UP001165240"/>
    </source>
</evidence>
<accession>A0AAX6BDK4</accession>
<reference evidence="1" key="1">
    <citation type="journal article" date="2024" name="Appl Microbiol">
        <title>Effect of kuratsuki Bacillus and Priestia on Taste of Sake.</title>
        <authorList>
            <person name="Kobayashi K."/>
            <person name="Nishida H."/>
        </authorList>
    </citation>
    <scope>NUCLEOTIDE SEQUENCE</scope>
    <source>
        <strain evidence="1">B-12</strain>
    </source>
</reference>